<dbReference type="Gene3D" id="3.40.800.20">
    <property type="entry name" value="Histone deacetylase domain"/>
    <property type="match status" value="1"/>
</dbReference>
<sequence>MKIIYSERHRLHHGEREMYRGQLVPCFEKPERAQFVYDAVKERKVGEILEPKEFPVSAIERVHAPRYIRFLEQAWDLWTAQGYTNDALPAVWSIRGHRDDIEPENFSGKLGLYSYDSGTPLMAGTWAAVKTGADIALTAQELVTGGERAAFALSRPPGHHAGRDFMGGYCFVNNAAVAAQGFRDHGAERVVVLDVDYHHGNGTQSIFYERSDVMFLSIHGDPRTEYPFFLGHANEIGNGEGVGYNKNYPLAAGSSNALWFDALGDAVRRINDYRADALVISLGVDTFADDPISKFQLREPEYRKLGAQLAALKLPTVFVLEGGYAVAEIGHNVAHVLQGFEDAGS</sequence>
<evidence type="ECO:0000313" key="8">
    <source>
        <dbReference type="Proteomes" id="UP000661077"/>
    </source>
</evidence>
<dbReference type="PANTHER" id="PTHR10625:SF17">
    <property type="entry name" value="HISTONE DEACETYLASE 8"/>
    <property type="match status" value="1"/>
</dbReference>
<gene>
    <name evidence="7" type="ORF">JM946_23615</name>
</gene>
<evidence type="ECO:0000256" key="2">
    <source>
        <dbReference type="ARBA" id="ARBA00005947"/>
    </source>
</evidence>
<evidence type="ECO:0000256" key="5">
    <source>
        <dbReference type="ARBA" id="ARBA00022833"/>
    </source>
</evidence>
<keyword evidence="3" id="KW-0479">Metal-binding</keyword>
<reference evidence="7 8" key="1">
    <citation type="journal article" date="2021" name="Int. J. Syst. Evol. Microbiol.">
        <title>Steroidobacter gossypii sp. nov., isolated from soil of cotton cropping field.</title>
        <authorList>
            <person name="Huang R."/>
            <person name="Yang S."/>
            <person name="Zhen C."/>
            <person name="Liu W."/>
        </authorList>
    </citation>
    <scope>NUCLEOTIDE SEQUENCE [LARGE SCALE GENOMIC DNA]</scope>
    <source>
        <strain evidence="7 8">S1-65</strain>
    </source>
</reference>
<dbReference type="CDD" id="cd10001">
    <property type="entry name" value="HDAC_classII_APAH"/>
    <property type="match status" value="1"/>
</dbReference>
<dbReference type="InterPro" id="IPR037138">
    <property type="entry name" value="His_deacetylse_dom_sf"/>
</dbReference>
<keyword evidence="5" id="KW-0862">Zinc</keyword>
<comment type="similarity">
    <text evidence="2">Belongs to the histone deacetylase family.</text>
</comment>
<evidence type="ECO:0000256" key="1">
    <source>
        <dbReference type="ARBA" id="ARBA00001947"/>
    </source>
</evidence>
<comment type="cofactor">
    <cofactor evidence="1">
        <name>Zn(2+)</name>
        <dbReference type="ChEBI" id="CHEBI:29105"/>
    </cofactor>
</comment>
<dbReference type="RefSeq" id="WP_203169838.1">
    <property type="nucleotide sequence ID" value="NZ_JAEVLS010000005.1"/>
</dbReference>
<dbReference type="PRINTS" id="PR01270">
    <property type="entry name" value="HDASUPER"/>
</dbReference>
<keyword evidence="4" id="KW-0378">Hydrolase</keyword>
<protein>
    <submittedName>
        <fullName evidence="7">Histone deacetylase family protein</fullName>
    </submittedName>
</protein>
<dbReference type="InterPro" id="IPR023696">
    <property type="entry name" value="Ureohydrolase_dom_sf"/>
</dbReference>
<feature type="domain" description="Histone deacetylase" evidence="6">
    <location>
        <begin position="28"/>
        <end position="338"/>
    </location>
</feature>
<dbReference type="EMBL" id="JAEVLS010000005">
    <property type="protein sequence ID" value="MBM0107744.1"/>
    <property type="molecule type" value="Genomic_DNA"/>
</dbReference>
<dbReference type="InterPro" id="IPR023801">
    <property type="entry name" value="His_deacetylse_dom"/>
</dbReference>
<dbReference type="Pfam" id="PF00850">
    <property type="entry name" value="Hist_deacetyl"/>
    <property type="match status" value="1"/>
</dbReference>
<evidence type="ECO:0000256" key="3">
    <source>
        <dbReference type="ARBA" id="ARBA00022723"/>
    </source>
</evidence>
<proteinExistence type="inferred from homology"/>
<dbReference type="Proteomes" id="UP000661077">
    <property type="component" value="Unassembled WGS sequence"/>
</dbReference>
<keyword evidence="8" id="KW-1185">Reference proteome</keyword>
<dbReference type="PANTHER" id="PTHR10625">
    <property type="entry name" value="HISTONE DEACETYLASE HDAC1-RELATED"/>
    <property type="match status" value="1"/>
</dbReference>
<dbReference type="SUPFAM" id="SSF52768">
    <property type="entry name" value="Arginase/deacetylase"/>
    <property type="match status" value="1"/>
</dbReference>
<comment type="caution">
    <text evidence="7">The sequence shown here is derived from an EMBL/GenBank/DDBJ whole genome shotgun (WGS) entry which is preliminary data.</text>
</comment>
<name>A0ABS1X3D9_9GAMM</name>
<evidence type="ECO:0000313" key="7">
    <source>
        <dbReference type="EMBL" id="MBM0107744.1"/>
    </source>
</evidence>
<evidence type="ECO:0000259" key="6">
    <source>
        <dbReference type="Pfam" id="PF00850"/>
    </source>
</evidence>
<organism evidence="7 8">
    <name type="scientific">Steroidobacter gossypii</name>
    <dbReference type="NCBI Taxonomy" id="2805490"/>
    <lineage>
        <taxon>Bacteria</taxon>
        <taxon>Pseudomonadati</taxon>
        <taxon>Pseudomonadota</taxon>
        <taxon>Gammaproteobacteria</taxon>
        <taxon>Steroidobacterales</taxon>
        <taxon>Steroidobacteraceae</taxon>
        <taxon>Steroidobacter</taxon>
    </lineage>
</organism>
<dbReference type="InterPro" id="IPR000286">
    <property type="entry name" value="HDACs"/>
</dbReference>
<evidence type="ECO:0000256" key="4">
    <source>
        <dbReference type="ARBA" id="ARBA00022801"/>
    </source>
</evidence>
<accession>A0ABS1X3D9</accession>